<keyword evidence="8" id="KW-0472">Membrane</keyword>
<keyword evidence="11" id="KW-1185">Reference proteome</keyword>
<keyword evidence="6" id="KW-1133">Transmembrane helix</keyword>
<evidence type="ECO:0000256" key="3">
    <source>
        <dbReference type="ARBA" id="ARBA00022448"/>
    </source>
</evidence>
<reference evidence="10 11" key="1">
    <citation type="submission" date="2024-01" db="EMBL/GenBank/DDBJ databases">
        <authorList>
            <consortium name="Genoscope - CEA"/>
            <person name="William W."/>
        </authorList>
    </citation>
    <scope>NUCLEOTIDE SEQUENCE [LARGE SCALE GENOMIC DNA]</scope>
    <source>
        <strain evidence="10 11">29B2s-10</strain>
    </source>
</reference>
<dbReference type="Proteomes" id="UP001497600">
    <property type="component" value="Chromosome F"/>
</dbReference>
<evidence type="ECO:0000256" key="5">
    <source>
        <dbReference type="ARBA" id="ARBA00022792"/>
    </source>
</evidence>
<evidence type="ECO:0000256" key="8">
    <source>
        <dbReference type="ARBA" id="ARBA00023136"/>
    </source>
</evidence>
<dbReference type="PANTHER" id="PTHR14154">
    <property type="entry name" value="UPF0041 BRAIN PROTEIN 44-RELATED"/>
    <property type="match status" value="1"/>
</dbReference>
<dbReference type="Pfam" id="PF03650">
    <property type="entry name" value="MPC"/>
    <property type="match status" value="1"/>
</dbReference>
<evidence type="ECO:0000256" key="7">
    <source>
        <dbReference type="ARBA" id="ARBA00023128"/>
    </source>
</evidence>
<proteinExistence type="inferred from homology"/>
<accession>A0ABP0EIA7</accession>
<protein>
    <recommendedName>
        <fullName evidence="9">Mitochondrial pyruvate carrier</fullName>
    </recommendedName>
</protein>
<name>A0ABP0EIA7_9ASCO</name>
<evidence type="ECO:0000313" key="11">
    <source>
        <dbReference type="Proteomes" id="UP001497600"/>
    </source>
</evidence>
<keyword evidence="4" id="KW-0812">Transmembrane</keyword>
<comment type="subcellular location">
    <subcellularLocation>
        <location evidence="1 9">Mitochondrion inner membrane</location>
        <topology evidence="1 9">Multi-pass membrane protein</topology>
    </subcellularLocation>
</comment>
<evidence type="ECO:0000256" key="2">
    <source>
        <dbReference type="ARBA" id="ARBA00006416"/>
    </source>
</evidence>
<evidence type="ECO:0000256" key="9">
    <source>
        <dbReference type="RuleBase" id="RU363100"/>
    </source>
</evidence>
<comment type="similarity">
    <text evidence="2 9">Belongs to the mitochondrial pyruvate carrier (MPC) (TC 2.A.105) family.</text>
</comment>
<dbReference type="InterPro" id="IPR005336">
    <property type="entry name" value="MPC"/>
</dbReference>
<keyword evidence="3 9" id="KW-0813">Transport</keyword>
<dbReference type="EMBL" id="OZ004258">
    <property type="protein sequence ID" value="CAK7913978.1"/>
    <property type="molecule type" value="Genomic_DNA"/>
</dbReference>
<evidence type="ECO:0000256" key="6">
    <source>
        <dbReference type="ARBA" id="ARBA00022989"/>
    </source>
</evidence>
<keyword evidence="5 9" id="KW-0999">Mitochondrion inner membrane</keyword>
<keyword evidence="7 9" id="KW-0496">Mitochondrion</keyword>
<sequence length="137" mass="15004">MAATAQHASKFTRYLNSETGPKTVHFWAPVLKWALVIAGINDLQRPVEKISGTQQAALFCTGAIWTRWAGFVIKPRNMLLASVNFFLGGVASYQIYRIVDYRRAAGDSPGQVFKYIVNGSTDATGEAPARVEPVAEN</sequence>
<evidence type="ECO:0000256" key="1">
    <source>
        <dbReference type="ARBA" id="ARBA00004448"/>
    </source>
</evidence>
<evidence type="ECO:0000313" key="10">
    <source>
        <dbReference type="EMBL" id="CAK7913978.1"/>
    </source>
</evidence>
<comment type="function">
    <text evidence="9">Mediates the uptake of pyruvate into mitochondria.</text>
</comment>
<organism evidence="10 11">
    <name type="scientific">[Candida] anglica</name>
    <dbReference type="NCBI Taxonomy" id="148631"/>
    <lineage>
        <taxon>Eukaryota</taxon>
        <taxon>Fungi</taxon>
        <taxon>Dikarya</taxon>
        <taxon>Ascomycota</taxon>
        <taxon>Saccharomycotina</taxon>
        <taxon>Pichiomycetes</taxon>
        <taxon>Debaryomycetaceae</taxon>
        <taxon>Kurtzmaniella</taxon>
    </lineage>
</organism>
<keyword evidence="10" id="KW-0670">Pyruvate</keyword>
<evidence type="ECO:0000256" key="4">
    <source>
        <dbReference type="ARBA" id="ARBA00022692"/>
    </source>
</evidence>
<gene>
    <name evidence="10" type="primary">MPC3</name>
    <name evidence="10" type="ORF">CAAN4_F14312</name>
</gene>